<dbReference type="InterPro" id="IPR014721">
    <property type="entry name" value="Ribsml_uS5_D2-typ_fold_subgr"/>
</dbReference>
<evidence type="ECO:0000313" key="15">
    <source>
        <dbReference type="EMBL" id="WZW87279.1"/>
    </source>
</evidence>
<dbReference type="PROSITE" id="PS51787">
    <property type="entry name" value="LON_N"/>
    <property type="match status" value="1"/>
</dbReference>
<comment type="subcellular location">
    <subcellularLocation>
        <location evidence="1 9 10">Cytoplasm</location>
    </subcellularLocation>
</comment>
<dbReference type="EC" id="3.4.21.53" evidence="9 10"/>
<dbReference type="SUPFAM" id="SSF54211">
    <property type="entry name" value="Ribosomal protein S5 domain 2-like"/>
    <property type="match status" value="1"/>
</dbReference>
<keyword evidence="16" id="KW-1185">Reference proteome</keyword>
<feature type="binding site" evidence="9">
    <location>
        <begin position="382"/>
        <end position="389"/>
    </location>
    <ligand>
        <name>ATP</name>
        <dbReference type="ChEBI" id="CHEBI:30616"/>
    </ligand>
</feature>
<evidence type="ECO:0000256" key="1">
    <source>
        <dbReference type="ARBA" id="ARBA00004496"/>
    </source>
</evidence>
<dbReference type="Gene3D" id="1.10.8.60">
    <property type="match status" value="1"/>
</dbReference>
<feature type="active site" evidence="9 11">
    <location>
        <position position="746"/>
    </location>
</feature>
<evidence type="ECO:0000259" key="14">
    <source>
        <dbReference type="PROSITE" id="PS51787"/>
    </source>
</evidence>
<dbReference type="InterPro" id="IPR046336">
    <property type="entry name" value="Lon_prtase_N_sf"/>
</dbReference>
<dbReference type="GO" id="GO:0004252">
    <property type="term" value="F:serine-type endopeptidase activity"/>
    <property type="evidence" value="ECO:0007669"/>
    <property type="project" value="UniProtKB-EC"/>
</dbReference>
<feature type="domain" description="Lon proteolytic" evidence="13">
    <location>
        <begin position="616"/>
        <end position="795"/>
    </location>
</feature>
<dbReference type="InterPro" id="IPR008269">
    <property type="entry name" value="Lon_proteolytic"/>
</dbReference>
<dbReference type="Gene3D" id="1.20.58.1480">
    <property type="match status" value="1"/>
</dbReference>
<dbReference type="Gene3D" id="3.30.230.10">
    <property type="match status" value="1"/>
</dbReference>
<evidence type="ECO:0000256" key="12">
    <source>
        <dbReference type="RuleBase" id="RU000591"/>
    </source>
</evidence>
<dbReference type="HAMAP" id="MF_01973">
    <property type="entry name" value="lon_bact"/>
    <property type="match status" value="1"/>
</dbReference>
<keyword evidence="7 9" id="KW-0067">ATP-binding</keyword>
<evidence type="ECO:0000256" key="5">
    <source>
        <dbReference type="ARBA" id="ARBA00022801"/>
    </source>
</evidence>
<evidence type="ECO:0000256" key="9">
    <source>
        <dbReference type="HAMAP-Rule" id="MF_01973"/>
    </source>
</evidence>
<proteinExistence type="evidence at transcript level"/>
<dbReference type="InterPro" id="IPR004815">
    <property type="entry name" value="Lon_bac/euk-typ"/>
</dbReference>
<dbReference type="PROSITE" id="PS01046">
    <property type="entry name" value="LON_SER"/>
    <property type="match status" value="1"/>
</dbReference>
<dbReference type="SUPFAM" id="SSF88697">
    <property type="entry name" value="PUA domain-like"/>
    <property type="match status" value="1"/>
</dbReference>
<keyword evidence="2 9" id="KW-0963">Cytoplasm</keyword>
<organism evidence="15 16">
    <name type="scientific">Ignatzschineria larvae DSM 13226</name>
    <dbReference type="NCBI Taxonomy" id="1111732"/>
    <lineage>
        <taxon>Bacteria</taxon>
        <taxon>Pseudomonadati</taxon>
        <taxon>Pseudomonadota</taxon>
        <taxon>Gammaproteobacteria</taxon>
        <taxon>Cardiobacteriales</taxon>
        <taxon>Ignatzschineriaceae</taxon>
        <taxon>Ignatzschineria</taxon>
    </lineage>
</organism>
<name>A0ABZ3BY75_9GAMM</name>
<dbReference type="InterPro" id="IPR027065">
    <property type="entry name" value="Lon_Prtase"/>
</dbReference>
<keyword evidence="4 9" id="KW-0547">Nucleotide-binding</keyword>
<evidence type="ECO:0000256" key="8">
    <source>
        <dbReference type="ARBA" id="ARBA00023016"/>
    </source>
</evidence>
<gene>
    <name evidence="9 15" type="primary">lon</name>
    <name evidence="15" type="ORF">WMO13_07860</name>
</gene>
<evidence type="ECO:0000256" key="7">
    <source>
        <dbReference type="ARBA" id="ARBA00022840"/>
    </source>
</evidence>
<comment type="similarity">
    <text evidence="9 10 11 12">Belongs to the peptidase S16 family.</text>
</comment>
<protein>
    <recommendedName>
        <fullName evidence="9 10">Lon protease</fullName>
        <ecNumber evidence="9 10">3.4.21.53</ecNumber>
    </recommendedName>
    <alternativeName>
        <fullName evidence="9">ATP-dependent protease La</fullName>
    </alternativeName>
</protein>
<dbReference type="Pfam" id="PF02190">
    <property type="entry name" value="LON_substr_bdg"/>
    <property type="match status" value="1"/>
</dbReference>
<dbReference type="Gene3D" id="3.40.50.300">
    <property type="entry name" value="P-loop containing nucleotide triphosphate hydrolases"/>
    <property type="match status" value="1"/>
</dbReference>
<comment type="catalytic activity">
    <reaction evidence="9 10 11">
        <text>Hydrolysis of proteins in presence of ATP.</text>
        <dbReference type="EC" id="3.4.21.53"/>
    </reaction>
</comment>
<accession>A0ABZ3BY75</accession>
<dbReference type="Pfam" id="PF00004">
    <property type="entry name" value="AAA"/>
    <property type="match status" value="1"/>
</dbReference>
<dbReference type="CDD" id="cd19500">
    <property type="entry name" value="RecA-like_Lon"/>
    <property type="match status" value="1"/>
</dbReference>
<evidence type="ECO:0000256" key="2">
    <source>
        <dbReference type="ARBA" id="ARBA00022490"/>
    </source>
</evidence>
<evidence type="ECO:0000256" key="10">
    <source>
        <dbReference type="PIRNR" id="PIRNR001174"/>
    </source>
</evidence>
<feature type="active site" evidence="9 11">
    <location>
        <position position="704"/>
    </location>
</feature>
<dbReference type="PANTHER" id="PTHR43718">
    <property type="entry name" value="LON PROTEASE"/>
    <property type="match status" value="1"/>
</dbReference>
<feature type="domain" description="Lon N-terminal" evidence="14">
    <location>
        <begin position="33"/>
        <end position="229"/>
    </location>
</feature>
<dbReference type="InterPro" id="IPR003959">
    <property type="entry name" value="ATPase_AAA_core"/>
</dbReference>
<evidence type="ECO:0000313" key="16">
    <source>
        <dbReference type="Proteomes" id="UP001449178"/>
    </source>
</evidence>
<reference evidence="15 16" key="1">
    <citation type="submission" date="2024-03" db="EMBL/GenBank/DDBJ databases">
        <title>Complete Genome Sequence and Annotation of Ignatzschineria larvae DSM 13226.</title>
        <authorList>
            <person name="Cantrell E."/>
            <person name="Burcham Z.M."/>
        </authorList>
    </citation>
    <scope>NUCLEOTIDE SEQUENCE [LARGE SCALE GENOMIC DNA]</scope>
    <source>
        <strain evidence="15 16">DSM 13226</strain>
    </source>
</reference>
<dbReference type="SMART" id="SM00464">
    <property type="entry name" value="LON"/>
    <property type="match status" value="1"/>
</dbReference>
<dbReference type="Gene3D" id="1.20.5.5270">
    <property type="match status" value="1"/>
</dbReference>
<evidence type="ECO:0000256" key="11">
    <source>
        <dbReference type="PROSITE-ProRule" id="PRU01122"/>
    </source>
</evidence>
<dbReference type="InterPro" id="IPR027417">
    <property type="entry name" value="P-loop_NTPase"/>
</dbReference>
<evidence type="ECO:0000256" key="4">
    <source>
        <dbReference type="ARBA" id="ARBA00022741"/>
    </source>
</evidence>
<dbReference type="RefSeq" id="WP_342386834.1">
    <property type="nucleotide sequence ID" value="NZ_CP150637.1"/>
</dbReference>
<dbReference type="Pfam" id="PF22667">
    <property type="entry name" value="Lon_lid"/>
    <property type="match status" value="1"/>
</dbReference>
<comment type="function">
    <text evidence="9">ATP-dependent serine protease that mediates the selective degradation of mutant and abnormal proteins as well as certain short-lived regulatory proteins. Required for cellular homeostasis and for survival from DNA damage and developmental changes induced by stress. Degrades polypeptides processively to yield small peptide fragments that are 5 to 10 amino acids long. Binds to DNA in a double-stranded, site-specific manner.</text>
</comment>
<dbReference type="PIRSF" id="PIRSF001174">
    <property type="entry name" value="Lon_proteas"/>
    <property type="match status" value="1"/>
</dbReference>
<dbReference type="SMART" id="SM00382">
    <property type="entry name" value="AAA"/>
    <property type="match status" value="1"/>
</dbReference>
<dbReference type="InterPro" id="IPR020568">
    <property type="entry name" value="Ribosomal_Su5_D2-typ_SF"/>
</dbReference>
<dbReference type="Pfam" id="PF05362">
    <property type="entry name" value="Lon_C"/>
    <property type="match status" value="1"/>
</dbReference>
<evidence type="ECO:0000256" key="3">
    <source>
        <dbReference type="ARBA" id="ARBA00022670"/>
    </source>
</evidence>
<dbReference type="PROSITE" id="PS51786">
    <property type="entry name" value="LON_PROTEOLYTIC"/>
    <property type="match status" value="1"/>
</dbReference>
<dbReference type="NCBIfam" id="TIGR00763">
    <property type="entry name" value="lon"/>
    <property type="match status" value="1"/>
</dbReference>
<keyword evidence="8 9" id="KW-0346">Stress response</keyword>
<keyword evidence="5 9" id="KW-0378">Hydrolase</keyword>
<dbReference type="InterPro" id="IPR003593">
    <property type="entry name" value="AAA+_ATPase"/>
</dbReference>
<sequence length="795" mass="89413">MSDNKKTILPAVENEIKGHNEVIVEGDTISNIIHILPLHDRPFFPPQIAPLLLNEEPWLTTLDSIMDNRTRVVGLILSKKETKTDLTADDFYEYGTLIHIHHPHREDGKVQFIAQGIQRFRVKKWISKEIPFVAQVEYFDEAIIDKSDEVRAYSMAVVNALKELIPFNPLFSEELKHFLTRYNSNDPSPFADFAASMTTNGKEELQDVLSTIPLVPRLRKVLAIIEKEIKIAKLHNSIREEVEDQLTDQQRQYFLREQLKVIQQELGISKDDKAADIDKFVERLLNKEIPQAAQERIDEELEKLQILETGSPEYGVTRNYLDIITDLPWGTKTEDNFNLKHARRVLDKDHFGLEDVKDRIIETLAVGKRKGEIKGTIILLVGPPGVGKTSIGRSVADSLGRKFYRFSLGGARDEAEIKGHRRTYIGAMPGKLIQALRETKADNPVIMLDEIDKMGQSYQGDPGSALLEVLDPAQNHDFLDHYLDVRYDLSNVLFVCTANTLDSIPPALLDRMDVIRLSGYILEEKCKIARQYLWPKQLEKAGFDKKELKITSGAIEKIIDDYAREAGVRQLEKQLGKIVRKSAVKFETEELESLSIGVNDVVPMLGNPFFNREKPLQHVGVVTGLAWTSMGGVTLPVEAVKVHDHQRGIKLTGKLGEVMQESANIAYSYIMANAKELGLQESFFEKAFIHIHAPEGATPKDGPSAGITLASCLMSLALDKAPRNIAMTGELTLVGQVLPIGGVKEKLIAAKRVGIKEIIFPKGNKKDADELPDYLREGLTLHFVEDFTEVAKLLF</sequence>
<comment type="subunit">
    <text evidence="9 10">Homohexamer. Organized in a ring with a central cavity.</text>
</comment>
<dbReference type="InterPro" id="IPR015947">
    <property type="entry name" value="PUA-like_sf"/>
</dbReference>
<dbReference type="Gene3D" id="2.30.130.40">
    <property type="entry name" value="LON domain-like"/>
    <property type="match status" value="1"/>
</dbReference>
<keyword evidence="6 9" id="KW-0720">Serine protease</keyword>
<evidence type="ECO:0000259" key="13">
    <source>
        <dbReference type="PROSITE" id="PS51786"/>
    </source>
</evidence>
<dbReference type="InterPro" id="IPR054594">
    <property type="entry name" value="Lon_lid"/>
</dbReference>
<evidence type="ECO:0000256" key="6">
    <source>
        <dbReference type="ARBA" id="ARBA00022825"/>
    </source>
</evidence>
<keyword evidence="3 9" id="KW-0645">Protease</keyword>
<comment type="induction">
    <text evidence="9">By heat shock.</text>
</comment>
<dbReference type="InterPro" id="IPR003111">
    <property type="entry name" value="Lon_prtase_N"/>
</dbReference>
<dbReference type="Proteomes" id="UP001449178">
    <property type="component" value="Chromosome"/>
</dbReference>
<dbReference type="InterPro" id="IPR008268">
    <property type="entry name" value="Peptidase_S16_AS"/>
</dbReference>
<dbReference type="PRINTS" id="PR00830">
    <property type="entry name" value="ENDOLAPTASE"/>
</dbReference>
<dbReference type="PANTHER" id="PTHR43718:SF2">
    <property type="entry name" value="LON PROTEASE HOMOLOG, MITOCHONDRIAL"/>
    <property type="match status" value="1"/>
</dbReference>
<dbReference type="EMBL" id="CP150637">
    <property type="protein sequence ID" value="WZW87279.1"/>
    <property type="molecule type" value="Genomic_DNA"/>
</dbReference>
<dbReference type="InterPro" id="IPR027543">
    <property type="entry name" value="Lon_bac"/>
</dbReference>
<dbReference type="SUPFAM" id="SSF52540">
    <property type="entry name" value="P-loop containing nucleoside triphosphate hydrolases"/>
    <property type="match status" value="1"/>
</dbReference>